<dbReference type="SUPFAM" id="SSF51556">
    <property type="entry name" value="Metallo-dependent hydrolases"/>
    <property type="match status" value="1"/>
</dbReference>
<name>A0ABR6KVP6_9HYPH</name>
<dbReference type="RefSeq" id="WP_183260223.1">
    <property type="nucleotide sequence ID" value="NZ_BAAAVZ010000008.1"/>
</dbReference>
<sequence length="564" mass="63606">MAGTFDRPRVVDRRGLLWLLGAAAALSVTPGCARWRPEPGRCALTSADPVIDVHCHFFNASDVPVRGFVEYVALGELRDEFLPRADVQTKGLFNGLIAFLVDILSRGAKDAPTEAARLRSGTPLEPASVVQQRKTQILADAIQEMDRRARGIETFGRGVEGLDVEPDYPALMEQLAKDAARPQAFSRSRALSRVGAIGLANDLQRQPSEMQRYIYFALLLLDDREAIAREYLRVFAPSGCVSLVTPSFLDMENWLGNSRARSSIAEQIEVMDLLQVQIARTTELHMHSFVGFDPWREAEGGGSLKLVKRAILDCGFVGVKLYPPMGFQAFGNGEIKFPKGAPRGMETALRRLYAWCESNDVPIMAHSENSLGSLCGYGHRASPSWWREALREFPKLRVNLAHFGSFDELRTQPTPKRCSKDAFGKDAWEFIVGKTISEDGREHLFADLGYLYELTSPQFDDRTRSEIRGYLKQFQSRYDPDVRHLLYGTDWTMIAKELDNNNYMSRLGAQLKAAGYTPEQQQNIYWRNAARYLGLGKTDKTRNRLRDYCLNRKIDADWLSAFDQ</sequence>
<feature type="domain" description="Amidohydrolase-related" evidence="1">
    <location>
        <begin position="308"/>
        <end position="535"/>
    </location>
</feature>
<comment type="caution">
    <text evidence="2">The sequence shown here is derived from an EMBL/GenBank/DDBJ whole genome shotgun (WGS) entry which is preliminary data.</text>
</comment>
<dbReference type="Gene3D" id="3.20.20.140">
    <property type="entry name" value="Metal-dependent hydrolases"/>
    <property type="match status" value="1"/>
</dbReference>
<gene>
    <name evidence="2" type="ORF">GGQ99_000326</name>
</gene>
<proteinExistence type="predicted"/>
<reference evidence="2 3" key="1">
    <citation type="submission" date="2020-08" db="EMBL/GenBank/DDBJ databases">
        <title>Genomic Encyclopedia of Type Strains, Phase IV (KMG-IV): sequencing the most valuable type-strain genomes for metagenomic binning, comparative biology and taxonomic classification.</title>
        <authorList>
            <person name="Goeker M."/>
        </authorList>
    </citation>
    <scope>NUCLEOTIDE SEQUENCE [LARGE SCALE GENOMIC DNA]</scope>
    <source>
        <strain evidence="2 3">DSM 7050</strain>
    </source>
</reference>
<dbReference type="Proteomes" id="UP000539538">
    <property type="component" value="Unassembled WGS sequence"/>
</dbReference>
<keyword evidence="3" id="KW-1185">Reference proteome</keyword>
<evidence type="ECO:0000313" key="2">
    <source>
        <dbReference type="EMBL" id="MBB4648604.1"/>
    </source>
</evidence>
<dbReference type="InterPro" id="IPR006680">
    <property type="entry name" value="Amidohydro-rel"/>
</dbReference>
<evidence type="ECO:0000259" key="1">
    <source>
        <dbReference type="Pfam" id="PF04909"/>
    </source>
</evidence>
<organism evidence="2 3">
    <name type="scientific">Aminobacter niigataensis</name>
    <dbReference type="NCBI Taxonomy" id="83265"/>
    <lineage>
        <taxon>Bacteria</taxon>
        <taxon>Pseudomonadati</taxon>
        <taxon>Pseudomonadota</taxon>
        <taxon>Alphaproteobacteria</taxon>
        <taxon>Hyphomicrobiales</taxon>
        <taxon>Phyllobacteriaceae</taxon>
        <taxon>Aminobacter</taxon>
    </lineage>
</organism>
<dbReference type="InterPro" id="IPR032466">
    <property type="entry name" value="Metal_Hydrolase"/>
</dbReference>
<accession>A0ABR6KVP6</accession>
<dbReference type="EMBL" id="JACHOT010000001">
    <property type="protein sequence ID" value="MBB4648604.1"/>
    <property type="molecule type" value="Genomic_DNA"/>
</dbReference>
<dbReference type="Pfam" id="PF04909">
    <property type="entry name" value="Amidohydro_2"/>
    <property type="match status" value="1"/>
</dbReference>
<evidence type="ECO:0000313" key="3">
    <source>
        <dbReference type="Proteomes" id="UP000539538"/>
    </source>
</evidence>
<protein>
    <recommendedName>
        <fullName evidence="1">Amidohydrolase-related domain-containing protein</fullName>
    </recommendedName>
</protein>